<proteinExistence type="predicted"/>
<evidence type="ECO:0000313" key="4">
    <source>
        <dbReference type="Proteomes" id="UP001162640"/>
    </source>
</evidence>
<dbReference type="InterPro" id="IPR001251">
    <property type="entry name" value="CRAL-TRIO_dom"/>
</dbReference>
<organism evidence="3 4">
    <name type="scientific">Triparma laevis f. inornata</name>
    <dbReference type="NCBI Taxonomy" id="1714386"/>
    <lineage>
        <taxon>Eukaryota</taxon>
        <taxon>Sar</taxon>
        <taxon>Stramenopiles</taxon>
        <taxon>Ochrophyta</taxon>
        <taxon>Bolidophyceae</taxon>
        <taxon>Parmales</taxon>
        <taxon>Triparmaceae</taxon>
        <taxon>Triparma</taxon>
    </lineage>
</organism>
<accession>A0A9W7B228</accession>
<dbReference type="InterPro" id="IPR036865">
    <property type="entry name" value="CRAL-TRIO_dom_sf"/>
</dbReference>
<feature type="transmembrane region" description="Helical" evidence="1">
    <location>
        <begin position="190"/>
        <end position="210"/>
    </location>
</feature>
<keyword evidence="1" id="KW-1133">Transmembrane helix</keyword>
<evidence type="ECO:0000313" key="3">
    <source>
        <dbReference type="EMBL" id="GMH79687.1"/>
    </source>
</evidence>
<evidence type="ECO:0000259" key="2">
    <source>
        <dbReference type="PROSITE" id="PS50191"/>
    </source>
</evidence>
<dbReference type="PROSITE" id="PS50191">
    <property type="entry name" value="CRAL_TRIO"/>
    <property type="match status" value="1"/>
</dbReference>
<dbReference type="Pfam" id="PF00650">
    <property type="entry name" value="CRAL_TRIO"/>
    <property type="match status" value="1"/>
</dbReference>
<keyword evidence="1" id="KW-0812">Transmembrane</keyword>
<dbReference type="EMBL" id="BLQM01000269">
    <property type="protein sequence ID" value="GMH79687.1"/>
    <property type="molecule type" value="Genomic_DNA"/>
</dbReference>
<feature type="domain" description="CRAL-TRIO" evidence="2">
    <location>
        <begin position="104"/>
        <end position="249"/>
    </location>
</feature>
<name>A0A9W7B228_9STRA</name>
<dbReference type="CDD" id="cd00170">
    <property type="entry name" value="SEC14"/>
    <property type="match status" value="1"/>
</dbReference>
<keyword evidence="1" id="KW-0472">Membrane</keyword>
<dbReference type="Proteomes" id="UP001162640">
    <property type="component" value="Unassembled WGS sequence"/>
</dbReference>
<dbReference type="SUPFAM" id="SSF52087">
    <property type="entry name" value="CRAL/TRIO domain"/>
    <property type="match status" value="1"/>
</dbReference>
<sequence>MASFMNSPAEHTLTSEEVAWCKDLKVALDFAGITPPDGGDFMLAQFAIIAKGKTDKAVQRIENYNRIIVNEFQYKTEEAVNSEACGYLNNQFPGMMQPCFQSPGSPITLASDVTKYIPGNVDWNNKTWKTLVNDFMLLLDANNCDLEEARKGTVFVQDLKGVGWKNFSAEVEKRATCLYQDNYPAKFKKFYMVDAGIIMNAILGICRLFVNKKLMDRMVSTSQEDLFGVHGVKQNELPALFGGSHHEDYDTWLMGRLARRAESVRIVKIPE</sequence>
<reference evidence="4" key="1">
    <citation type="journal article" date="2023" name="Commun. Biol.">
        <title>Genome analysis of Parmales, the sister group of diatoms, reveals the evolutionary specialization of diatoms from phago-mixotrophs to photoautotrophs.</title>
        <authorList>
            <person name="Ban H."/>
            <person name="Sato S."/>
            <person name="Yoshikawa S."/>
            <person name="Yamada K."/>
            <person name="Nakamura Y."/>
            <person name="Ichinomiya M."/>
            <person name="Sato N."/>
            <person name="Blanc-Mathieu R."/>
            <person name="Endo H."/>
            <person name="Kuwata A."/>
            <person name="Ogata H."/>
        </authorList>
    </citation>
    <scope>NUCLEOTIDE SEQUENCE [LARGE SCALE GENOMIC DNA]</scope>
</reference>
<gene>
    <name evidence="3" type="ORF">TL16_g08223</name>
</gene>
<evidence type="ECO:0000256" key="1">
    <source>
        <dbReference type="SAM" id="Phobius"/>
    </source>
</evidence>
<dbReference type="AlphaFoldDB" id="A0A9W7B228"/>
<protein>
    <recommendedName>
        <fullName evidence="2">CRAL-TRIO domain-containing protein</fullName>
    </recommendedName>
</protein>
<dbReference type="Gene3D" id="3.40.525.10">
    <property type="entry name" value="CRAL-TRIO lipid binding domain"/>
    <property type="match status" value="1"/>
</dbReference>
<comment type="caution">
    <text evidence="3">The sequence shown here is derived from an EMBL/GenBank/DDBJ whole genome shotgun (WGS) entry which is preliminary data.</text>
</comment>